<feature type="domain" description="WLM" evidence="2">
    <location>
        <begin position="1"/>
        <end position="194"/>
    </location>
</feature>
<dbReference type="HOGENOM" id="CLU_023057_3_0_1"/>
<dbReference type="GO" id="GO:0016925">
    <property type="term" value="P:protein sumoylation"/>
    <property type="evidence" value="ECO:0007669"/>
    <property type="project" value="EnsemblFungi"/>
</dbReference>
<dbReference type="GO" id="GO:0005635">
    <property type="term" value="C:nuclear envelope"/>
    <property type="evidence" value="ECO:0007669"/>
    <property type="project" value="EnsemblFungi"/>
</dbReference>
<dbReference type="RefSeq" id="XP_003675174.1">
    <property type="nucleotide sequence ID" value="XM_003675126.1"/>
</dbReference>
<evidence type="ECO:0000259" key="2">
    <source>
        <dbReference type="PROSITE" id="PS51397"/>
    </source>
</evidence>
<name>G0VA73_NAUCA</name>
<dbReference type="Proteomes" id="UP000001640">
    <property type="component" value="Chromosome 2"/>
</dbReference>
<reference evidence="3 4" key="1">
    <citation type="journal article" date="2011" name="Proc. Natl. Acad. Sci. U.S.A.">
        <title>Evolutionary erosion of yeast sex chromosomes by mating-type switching accidents.</title>
        <authorList>
            <person name="Gordon J.L."/>
            <person name="Armisen D."/>
            <person name="Proux-Wera E."/>
            <person name="Oheigeartaigh S.S."/>
            <person name="Byrne K.P."/>
            <person name="Wolfe K.H."/>
        </authorList>
    </citation>
    <scope>NUCLEOTIDE SEQUENCE [LARGE SCALE GENOMIC DNA]</scope>
    <source>
        <strain evidence="4">ATCC 76901 / BCRC 22586 / CBS 4309 / NBRC 1992 / NRRL Y-12630</strain>
    </source>
</reference>
<evidence type="ECO:0000313" key="4">
    <source>
        <dbReference type="Proteomes" id="UP000001640"/>
    </source>
</evidence>
<dbReference type="AlphaFoldDB" id="G0VA73"/>
<evidence type="ECO:0000313" key="3">
    <source>
        <dbReference type="EMBL" id="CCC68803.1"/>
    </source>
</evidence>
<sequence length="257" mass="29769">MHENPHITKVAVLQRKPNNEYALQILQDITKQVSYLMKEEKFKVQTLVEFYPKDKRLLGMNVNAGQKIMLRLRTPGDEFQFLNREAILGTMLHELTHNLFGPHDRRFYEKLDQLSARQWVIEQQGLFDTFLGSGRRLGGSTRTLSNNRRVRSIIGRSGKGRGRKLGTITNRPSSTFEGKTPREMAAVAAERRYNDDKWCGEKNNLENKKKLEPNQDDLREETIIILDDDDATTTPETQKENKDDDDDIRPIEIIDLT</sequence>
<dbReference type="InParanoid" id="G0VA73"/>
<organism evidence="3 4">
    <name type="scientific">Naumovozyma castellii</name>
    <name type="common">Yeast</name>
    <name type="synonym">Saccharomyces castellii</name>
    <dbReference type="NCBI Taxonomy" id="27288"/>
    <lineage>
        <taxon>Eukaryota</taxon>
        <taxon>Fungi</taxon>
        <taxon>Dikarya</taxon>
        <taxon>Ascomycota</taxon>
        <taxon>Saccharomycotina</taxon>
        <taxon>Saccharomycetes</taxon>
        <taxon>Saccharomycetales</taxon>
        <taxon>Saccharomycetaceae</taxon>
        <taxon>Naumovozyma</taxon>
    </lineage>
</organism>
<dbReference type="MEROPS" id="M80.001"/>
<dbReference type="PANTHER" id="PTHR46622:SF1">
    <property type="entry name" value="DNA-DEPENDENT METALLOPROTEASE WSS1"/>
    <property type="match status" value="1"/>
</dbReference>
<feature type="region of interest" description="Disordered" evidence="1">
    <location>
        <begin position="224"/>
        <end position="257"/>
    </location>
</feature>
<dbReference type="KEGG" id="ncs:NCAS_0B07190"/>
<protein>
    <recommendedName>
        <fullName evidence="2">WLM domain-containing protein</fullName>
    </recommendedName>
</protein>
<dbReference type="GO" id="GO:0000324">
    <property type="term" value="C:fungal-type vacuole"/>
    <property type="evidence" value="ECO:0007669"/>
    <property type="project" value="EnsemblFungi"/>
</dbReference>
<dbReference type="GO" id="GO:0036205">
    <property type="term" value="P:histone catabolic process"/>
    <property type="evidence" value="ECO:0007669"/>
    <property type="project" value="EnsemblFungi"/>
</dbReference>
<dbReference type="GO" id="GO:0019985">
    <property type="term" value="P:translesion synthesis"/>
    <property type="evidence" value="ECO:0007669"/>
    <property type="project" value="EnsemblFungi"/>
</dbReference>
<dbReference type="GO" id="GO:1990414">
    <property type="term" value="P:replication-born double-strand break repair via sister chromatid exchange"/>
    <property type="evidence" value="ECO:0007669"/>
    <property type="project" value="EnsemblFungi"/>
</dbReference>
<dbReference type="GO" id="GO:0032183">
    <property type="term" value="F:SUMO binding"/>
    <property type="evidence" value="ECO:0007669"/>
    <property type="project" value="EnsemblFungi"/>
</dbReference>
<proteinExistence type="predicted"/>
<dbReference type="FunCoup" id="G0VA73">
    <property type="interactions" value="100"/>
</dbReference>
<accession>G0VA73</accession>
<dbReference type="OrthoDB" id="49605at2759"/>
<dbReference type="OMA" id="KFKVWSC"/>
<dbReference type="InterPro" id="IPR053000">
    <property type="entry name" value="WSS1-like_metalloprotease"/>
</dbReference>
<feature type="compositionally biased region" description="Basic and acidic residues" evidence="1">
    <location>
        <begin position="237"/>
        <end position="257"/>
    </location>
</feature>
<dbReference type="Pfam" id="PF08325">
    <property type="entry name" value="WLM"/>
    <property type="match status" value="1"/>
</dbReference>
<dbReference type="STRING" id="1064592.G0VA73"/>
<evidence type="ECO:0000256" key="1">
    <source>
        <dbReference type="SAM" id="MobiDB-lite"/>
    </source>
</evidence>
<reference key="2">
    <citation type="submission" date="2011-08" db="EMBL/GenBank/DDBJ databases">
        <title>Genome sequence of Naumovozyma castellii.</title>
        <authorList>
            <person name="Gordon J.L."/>
            <person name="Armisen D."/>
            <person name="Proux-Wera E."/>
            <person name="OhEigeartaigh S.S."/>
            <person name="Byrne K.P."/>
            <person name="Wolfe K.H."/>
        </authorList>
    </citation>
    <scope>NUCLEOTIDE SEQUENCE</scope>
    <source>
        <strain>Type strain:CBS 4309</strain>
    </source>
</reference>
<dbReference type="PROSITE" id="PS51397">
    <property type="entry name" value="WLM"/>
    <property type="match status" value="1"/>
</dbReference>
<gene>
    <name evidence="3" type="primary">NCAS0B07190</name>
    <name evidence="3" type="ordered locus">NCAS_0B07190</name>
</gene>
<dbReference type="EMBL" id="HE576753">
    <property type="protein sequence ID" value="CCC68803.1"/>
    <property type="molecule type" value="Genomic_DNA"/>
</dbReference>
<keyword evidence="4" id="KW-1185">Reference proteome</keyword>
<dbReference type="GO" id="GO:0061665">
    <property type="term" value="F:SUMO ligase activity"/>
    <property type="evidence" value="ECO:0007669"/>
    <property type="project" value="EnsemblFungi"/>
</dbReference>
<dbReference type="eggNOG" id="KOG4842">
    <property type="taxonomic scope" value="Eukaryota"/>
</dbReference>
<dbReference type="GO" id="GO:0004222">
    <property type="term" value="F:metalloendopeptidase activity"/>
    <property type="evidence" value="ECO:0007669"/>
    <property type="project" value="EnsemblFungi"/>
</dbReference>
<dbReference type="InterPro" id="IPR013536">
    <property type="entry name" value="WLM_dom"/>
</dbReference>
<dbReference type="PANTHER" id="PTHR46622">
    <property type="entry name" value="DNA-DEPENDENT METALLOPROTEASE WSS1"/>
    <property type="match status" value="1"/>
</dbReference>
<dbReference type="GO" id="GO:0106300">
    <property type="term" value="P:protein-DNA covalent cross-linking repair"/>
    <property type="evidence" value="ECO:0007669"/>
    <property type="project" value="EnsemblFungi"/>
</dbReference>
<dbReference type="GeneID" id="96902360"/>